<keyword evidence="2" id="KW-1185">Reference proteome</keyword>
<name>E5BEU4_9FUSO</name>
<accession>E5BEU4</accession>
<sequence>MLTDDEKIEIIYNSLAKKEVLHFNDQYERMDFNKYMLYLNFLESQHLIKIKMYNSILSKKSKIVILKSKKKFSSNTNYTKR</sequence>
<evidence type="ECO:0000313" key="1">
    <source>
        <dbReference type="EMBL" id="EFS20625.1"/>
    </source>
</evidence>
<dbReference type="OrthoDB" id="9960596at2"/>
<organism evidence="1 2">
    <name type="scientific">Fusobacterium gonidiaformans 3-1-5R</name>
    <dbReference type="NCBI Taxonomy" id="469605"/>
    <lineage>
        <taxon>Bacteria</taxon>
        <taxon>Fusobacteriati</taxon>
        <taxon>Fusobacteriota</taxon>
        <taxon>Fusobacteriia</taxon>
        <taxon>Fusobacteriales</taxon>
        <taxon>Fusobacteriaceae</taxon>
        <taxon>Fusobacterium</taxon>
    </lineage>
</organism>
<gene>
    <name evidence="1" type="ORF">FSBG_00122</name>
</gene>
<dbReference type="Proteomes" id="UP000002975">
    <property type="component" value="Unassembled WGS sequence"/>
</dbReference>
<evidence type="ECO:0000313" key="2">
    <source>
        <dbReference type="Proteomes" id="UP000002975"/>
    </source>
</evidence>
<protein>
    <submittedName>
        <fullName evidence="1">Uncharacterized protein</fullName>
    </submittedName>
</protein>
<reference evidence="1 2" key="1">
    <citation type="submission" date="2009-02" db="EMBL/GenBank/DDBJ databases">
        <title>The Genome Sequence of Fusobacterium sp. 3_1_5R.</title>
        <authorList>
            <consortium name="The Broad Institute Genome Sequencing Platform"/>
            <person name="Ward D."/>
            <person name="Young S.K."/>
            <person name="Kodira C.D."/>
            <person name="Zeng Q."/>
            <person name="Koehrsen M."/>
            <person name="Alvarado L."/>
            <person name="Berlin A."/>
            <person name="Borenstein D."/>
            <person name="Chen Z."/>
            <person name="Engels R."/>
            <person name="Freedman E."/>
            <person name="Gellesch M."/>
            <person name="Goldberg J."/>
            <person name="Griggs A."/>
            <person name="Gujja S."/>
            <person name="Heiman D."/>
            <person name="Hepburn T."/>
            <person name="Howarth C."/>
            <person name="Jen D."/>
            <person name="Larson L."/>
            <person name="Lewis B."/>
            <person name="Mehta T."/>
            <person name="Park D."/>
            <person name="Pearson M."/>
            <person name="Roberts A."/>
            <person name="Saif S."/>
            <person name="Shea T."/>
            <person name="Shenoy N."/>
            <person name="Sisk P."/>
            <person name="Stolte C."/>
            <person name="Sykes S."/>
            <person name="Walk T."/>
            <person name="White J."/>
            <person name="Yandava C."/>
            <person name="Allen-Vercoe E."/>
            <person name="Strauss J."/>
            <person name="Ambrose C."/>
            <person name="Lander E."/>
            <person name="Nusbaum C."/>
            <person name="Galagan J."/>
            <person name="Birren B."/>
        </authorList>
    </citation>
    <scope>NUCLEOTIDE SEQUENCE [LARGE SCALE GENOMIC DNA]</scope>
    <source>
        <strain evidence="1 2">3_1_5R</strain>
    </source>
</reference>
<proteinExistence type="predicted"/>
<dbReference type="BioCyc" id="FSP469605-HMP:GTSP-123-MONOMER"/>
<dbReference type="EMBL" id="GG657971">
    <property type="protein sequence ID" value="EFS20625.1"/>
    <property type="molecule type" value="Genomic_DNA"/>
</dbReference>
<dbReference type="RefSeq" id="WP_008800704.1">
    <property type="nucleotide sequence ID" value="NZ_GG657971.1"/>
</dbReference>
<dbReference type="HOGENOM" id="CLU_2734191_0_0_0"/>
<dbReference type="AlphaFoldDB" id="E5BEU4"/>